<evidence type="ECO:0000256" key="3">
    <source>
        <dbReference type="ARBA" id="ARBA00007164"/>
    </source>
</evidence>
<dbReference type="Gene3D" id="2.60.410.10">
    <property type="entry name" value="D-Ala-D-Ala carboxypeptidase, C-terminal domain"/>
    <property type="match status" value="1"/>
</dbReference>
<dbReference type="InterPro" id="IPR001967">
    <property type="entry name" value="Peptidase_S11_N"/>
</dbReference>
<reference evidence="18" key="1">
    <citation type="journal article" date="2021" name="PeerJ">
        <title>Extensive microbial diversity within the chicken gut microbiome revealed by metagenomics and culture.</title>
        <authorList>
            <person name="Gilroy R."/>
            <person name="Ravi A."/>
            <person name="Getino M."/>
            <person name="Pursley I."/>
            <person name="Horton D.L."/>
            <person name="Alikhan N.F."/>
            <person name="Baker D."/>
            <person name="Gharbi K."/>
            <person name="Hall N."/>
            <person name="Watson M."/>
            <person name="Adriaenssens E.M."/>
            <person name="Foster-Nyarko E."/>
            <person name="Jarju S."/>
            <person name="Secka A."/>
            <person name="Antonio M."/>
            <person name="Oren A."/>
            <person name="Chaudhuri R.R."/>
            <person name="La Ragione R."/>
            <person name="Hildebrand F."/>
            <person name="Pallen M.J."/>
        </authorList>
    </citation>
    <scope>NUCLEOTIDE SEQUENCE</scope>
    <source>
        <strain evidence="18">CHK178-16964</strain>
    </source>
</reference>
<accession>A0A9D2HJZ3</accession>
<keyword evidence="5 18" id="KW-0121">Carboxypeptidase</keyword>
<dbReference type="GO" id="GO:0009002">
    <property type="term" value="F:serine-type D-Ala-D-Ala carboxypeptidase activity"/>
    <property type="evidence" value="ECO:0007669"/>
    <property type="project" value="UniProtKB-EC"/>
</dbReference>
<dbReference type="PANTHER" id="PTHR21581:SF33">
    <property type="entry name" value="D-ALANYL-D-ALANINE CARBOXYPEPTIDASE DACB"/>
    <property type="match status" value="1"/>
</dbReference>
<dbReference type="InterPro" id="IPR012907">
    <property type="entry name" value="Peptidase_S11_C"/>
</dbReference>
<feature type="domain" description="Peptidase S11 D-alanyl-D-alanine carboxypeptidase A N-terminal" evidence="16">
    <location>
        <begin position="1"/>
        <end position="225"/>
    </location>
</feature>
<dbReference type="Gene3D" id="3.40.710.10">
    <property type="entry name" value="DD-peptidase/beta-lactamase superfamily"/>
    <property type="match status" value="1"/>
</dbReference>
<keyword evidence="8" id="KW-0378">Hydrolase</keyword>
<evidence type="ECO:0000256" key="13">
    <source>
        <dbReference type="PIRSR" id="PIRSR618044-1"/>
    </source>
</evidence>
<dbReference type="EC" id="3.4.16.4" evidence="4"/>
<dbReference type="EMBL" id="DWZA01000087">
    <property type="protein sequence ID" value="HJA71834.1"/>
    <property type="molecule type" value="Genomic_DNA"/>
</dbReference>
<evidence type="ECO:0000256" key="4">
    <source>
        <dbReference type="ARBA" id="ARBA00012448"/>
    </source>
</evidence>
<dbReference type="InterPro" id="IPR037167">
    <property type="entry name" value="Peptidase_S11_C_sf"/>
</dbReference>
<dbReference type="GO" id="GO:0006508">
    <property type="term" value="P:proteolysis"/>
    <property type="evidence" value="ECO:0007669"/>
    <property type="project" value="UniProtKB-KW"/>
</dbReference>
<dbReference type="GO" id="GO:0009252">
    <property type="term" value="P:peptidoglycan biosynthetic process"/>
    <property type="evidence" value="ECO:0007669"/>
    <property type="project" value="UniProtKB-KW"/>
</dbReference>
<evidence type="ECO:0000313" key="18">
    <source>
        <dbReference type="EMBL" id="HJA71834.1"/>
    </source>
</evidence>
<dbReference type="GO" id="GO:0008360">
    <property type="term" value="P:regulation of cell shape"/>
    <property type="evidence" value="ECO:0007669"/>
    <property type="project" value="UniProtKB-KW"/>
</dbReference>
<evidence type="ECO:0000256" key="1">
    <source>
        <dbReference type="ARBA" id="ARBA00003217"/>
    </source>
</evidence>
<dbReference type="SUPFAM" id="SSF69189">
    <property type="entry name" value="Penicillin-binding protein associated domain"/>
    <property type="match status" value="1"/>
</dbReference>
<evidence type="ECO:0000256" key="14">
    <source>
        <dbReference type="PIRSR" id="PIRSR618044-2"/>
    </source>
</evidence>
<evidence type="ECO:0000256" key="2">
    <source>
        <dbReference type="ARBA" id="ARBA00004752"/>
    </source>
</evidence>
<organism evidence="18 19">
    <name type="scientific">Candidatus Lachnoclostridium stercoravium</name>
    <dbReference type="NCBI Taxonomy" id="2838633"/>
    <lineage>
        <taxon>Bacteria</taxon>
        <taxon>Bacillati</taxon>
        <taxon>Bacillota</taxon>
        <taxon>Clostridia</taxon>
        <taxon>Lachnospirales</taxon>
        <taxon>Lachnospiraceae</taxon>
    </lineage>
</organism>
<gene>
    <name evidence="18" type="ORF">IAA07_09720</name>
</gene>
<evidence type="ECO:0000256" key="15">
    <source>
        <dbReference type="RuleBase" id="RU004016"/>
    </source>
</evidence>
<feature type="domain" description="Peptidase S11 D-Ala-D-Ala carboxypeptidase A C-terminal" evidence="17">
    <location>
        <begin position="292"/>
        <end position="345"/>
    </location>
</feature>
<evidence type="ECO:0000256" key="9">
    <source>
        <dbReference type="ARBA" id="ARBA00022960"/>
    </source>
</evidence>
<dbReference type="Pfam" id="PF00768">
    <property type="entry name" value="Peptidase_S11"/>
    <property type="match status" value="1"/>
</dbReference>
<evidence type="ECO:0000259" key="16">
    <source>
        <dbReference type="Pfam" id="PF00768"/>
    </source>
</evidence>
<evidence type="ECO:0000313" key="19">
    <source>
        <dbReference type="Proteomes" id="UP000823900"/>
    </source>
</evidence>
<proteinExistence type="inferred from homology"/>
<feature type="active site" evidence="13">
    <location>
        <position position="77"/>
    </location>
</feature>
<keyword evidence="9" id="KW-0133">Cell shape</keyword>
<feature type="active site" description="Acyl-ester intermediate" evidence="13">
    <location>
        <position position="22"/>
    </location>
</feature>
<dbReference type="PRINTS" id="PR00725">
    <property type="entry name" value="DADACBPTASE1"/>
</dbReference>
<dbReference type="InterPro" id="IPR015956">
    <property type="entry name" value="Peniciliin-bd_prot_C_sf"/>
</dbReference>
<sequence>MDGDSGRILYGKNEKEIRPMASTTKIMTCILALELGHGEDIVTISGNAAAQPQVHLGAPAGRRFRLKDLLYSLMLESHNDTAVAIAEHIGGSVEGFAELMNQKARDIGCRDTYFITPNGLDGTVKKENGEERTHATTAADLARIMRYCTSQSPQKEEFLDITGTAAYTFSDQDKKASYSCVNHNALLTMMEGVCSGKTGFTSGAGYCYVGALRDGERNFIVALLGCGWPPHKTYKWTDARKLLQYGLDHYQYKNVWKDVKIPAVTVENAVPEDGDISHMASVHAAADRAPSEGLKLLLRQEEEPSVSLKMKTRLKAPVYQGDVIGQIEYRLQGQIVASYPVYLTEGAEAATVPWCLKKIIDSYLE</sequence>
<name>A0A9D2HJZ3_9FIRM</name>
<dbReference type="GO" id="GO:0071555">
    <property type="term" value="P:cell wall organization"/>
    <property type="evidence" value="ECO:0007669"/>
    <property type="project" value="UniProtKB-KW"/>
</dbReference>
<dbReference type="PANTHER" id="PTHR21581">
    <property type="entry name" value="D-ALANYL-D-ALANINE CARBOXYPEPTIDASE"/>
    <property type="match status" value="1"/>
</dbReference>
<dbReference type="SUPFAM" id="SSF56601">
    <property type="entry name" value="beta-lactamase/transpeptidase-like"/>
    <property type="match status" value="1"/>
</dbReference>
<dbReference type="InterPro" id="IPR012338">
    <property type="entry name" value="Beta-lactam/transpept-like"/>
</dbReference>
<feature type="binding site" evidence="14">
    <location>
        <position position="197"/>
    </location>
    <ligand>
        <name>substrate</name>
    </ligand>
</feature>
<comment type="function">
    <text evidence="1">Removes C-terminal D-alanyl residues from sugar-peptide cell wall precursors.</text>
</comment>
<evidence type="ECO:0000256" key="8">
    <source>
        <dbReference type="ARBA" id="ARBA00022801"/>
    </source>
</evidence>
<keyword evidence="11" id="KW-0961">Cell wall biogenesis/degradation</keyword>
<dbReference type="AlphaFoldDB" id="A0A9D2HJZ3"/>
<evidence type="ECO:0000256" key="12">
    <source>
        <dbReference type="ARBA" id="ARBA00034000"/>
    </source>
</evidence>
<evidence type="ECO:0000259" key="17">
    <source>
        <dbReference type="Pfam" id="PF07943"/>
    </source>
</evidence>
<evidence type="ECO:0000256" key="5">
    <source>
        <dbReference type="ARBA" id="ARBA00022645"/>
    </source>
</evidence>
<comment type="caution">
    <text evidence="18">The sequence shown here is derived from an EMBL/GenBank/DDBJ whole genome shotgun (WGS) entry which is preliminary data.</text>
</comment>
<evidence type="ECO:0000256" key="7">
    <source>
        <dbReference type="ARBA" id="ARBA00022729"/>
    </source>
</evidence>
<evidence type="ECO:0000256" key="10">
    <source>
        <dbReference type="ARBA" id="ARBA00022984"/>
    </source>
</evidence>
<reference evidence="18" key="2">
    <citation type="submission" date="2021-04" db="EMBL/GenBank/DDBJ databases">
        <authorList>
            <person name="Gilroy R."/>
        </authorList>
    </citation>
    <scope>NUCLEOTIDE SEQUENCE</scope>
    <source>
        <strain evidence="18">CHK178-16964</strain>
    </source>
</reference>
<dbReference type="Proteomes" id="UP000823900">
    <property type="component" value="Unassembled WGS sequence"/>
</dbReference>
<comment type="catalytic activity">
    <reaction evidence="12">
        <text>Preferential cleavage: (Ac)2-L-Lys-D-Ala-|-D-Ala. Also transpeptidation of peptidyl-alanyl moieties that are N-acyl substituents of D-alanine.</text>
        <dbReference type="EC" id="3.4.16.4"/>
    </reaction>
</comment>
<keyword evidence="6" id="KW-0645">Protease</keyword>
<keyword evidence="10" id="KW-0573">Peptidoglycan synthesis</keyword>
<feature type="active site" description="Proton acceptor" evidence="13">
    <location>
        <position position="25"/>
    </location>
</feature>
<keyword evidence="7" id="KW-0732">Signal</keyword>
<comment type="similarity">
    <text evidence="3 15">Belongs to the peptidase S11 family.</text>
</comment>
<dbReference type="InterPro" id="IPR018044">
    <property type="entry name" value="Peptidase_S11"/>
</dbReference>
<evidence type="ECO:0000256" key="11">
    <source>
        <dbReference type="ARBA" id="ARBA00023316"/>
    </source>
</evidence>
<protein>
    <recommendedName>
        <fullName evidence="4">serine-type D-Ala-D-Ala carboxypeptidase</fullName>
        <ecNumber evidence="4">3.4.16.4</ecNumber>
    </recommendedName>
</protein>
<dbReference type="Pfam" id="PF07943">
    <property type="entry name" value="PBP5_C"/>
    <property type="match status" value="1"/>
</dbReference>
<evidence type="ECO:0000256" key="6">
    <source>
        <dbReference type="ARBA" id="ARBA00022670"/>
    </source>
</evidence>
<comment type="pathway">
    <text evidence="2">Cell wall biogenesis; peptidoglycan biosynthesis.</text>
</comment>